<evidence type="ECO:0000313" key="1">
    <source>
        <dbReference type="EMBL" id="AKK07178.1"/>
    </source>
</evidence>
<name>A0A0G3H5S9_9CORY</name>
<keyword evidence="2" id="KW-1185">Reference proteome</keyword>
<dbReference type="PATRIC" id="fig|571915.4.peg.3098"/>
<reference evidence="1 2" key="1">
    <citation type="journal article" date="2015" name="Genome Announc.">
        <title>Complete Genome Sequence of the Type Strain Corynebacterium mustelae DSM 45274, Isolated from Various Tissues of a Male Ferret with Lethal Sepsis.</title>
        <authorList>
            <person name="Ruckert C."/>
            <person name="Eimer J."/>
            <person name="Winkler A."/>
            <person name="Tauch A."/>
        </authorList>
    </citation>
    <scope>NUCLEOTIDE SEQUENCE [LARGE SCALE GENOMIC DNA]</scope>
    <source>
        <strain evidence="1 2">DSM 45274</strain>
    </source>
</reference>
<evidence type="ECO:0000313" key="2">
    <source>
        <dbReference type="Proteomes" id="UP000035199"/>
    </source>
</evidence>
<dbReference type="EMBL" id="CP011542">
    <property type="protein sequence ID" value="AKK07178.1"/>
    <property type="molecule type" value="Genomic_DNA"/>
</dbReference>
<dbReference type="KEGG" id="cmv:CMUST_14425"/>
<sequence>MIAADKNLEVLRSASEYMWVDGRCGLGNKSFNTRGLDDVVHYKFRPSAHDWFALSIGFPHRTE</sequence>
<reference evidence="2" key="2">
    <citation type="submission" date="2015-05" db="EMBL/GenBank/DDBJ databases">
        <title>Complete genome sequence of Corynebacterium mustelae DSM 45274, isolated from various tissues of a male ferret with lethal sepsis.</title>
        <authorList>
            <person name="Ruckert C."/>
            <person name="Albersmeier A."/>
            <person name="Winkler A."/>
            <person name="Tauch A."/>
        </authorList>
    </citation>
    <scope>NUCLEOTIDE SEQUENCE [LARGE SCALE GENOMIC DNA]</scope>
    <source>
        <strain evidence="2">DSM 45274</strain>
    </source>
</reference>
<accession>A0A0G3H5S9</accession>
<dbReference type="Proteomes" id="UP000035199">
    <property type="component" value="Chromosome"/>
</dbReference>
<dbReference type="AlphaFoldDB" id="A0A0G3H5S9"/>
<dbReference type="STRING" id="571915.CMUST_14425"/>
<protein>
    <submittedName>
        <fullName evidence="1">Uncharacterized protein</fullName>
    </submittedName>
</protein>
<organism evidence="1 2">
    <name type="scientific">Corynebacterium mustelae</name>
    <dbReference type="NCBI Taxonomy" id="571915"/>
    <lineage>
        <taxon>Bacteria</taxon>
        <taxon>Bacillati</taxon>
        <taxon>Actinomycetota</taxon>
        <taxon>Actinomycetes</taxon>
        <taxon>Mycobacteriales</taxon>
        <taxon>Corynebacteriaceae</taxon>
        <taxon>Corynebacterium</taxon>
    </lineage>
</organism>
<gene>
    <name evidence="1" type="ORF">CMUST_14425</name>
</gene>
<proteinExistence type="predicted"/>